<comment type="caution">
    <text evidence="1">The sequence shown here is derived from an EMBL/GenBank/DDBJ whole genome shotgun (WGS) entry which is preliminary data.</text>
</comment>
<keyword evidence="2" id="KW-1185">Reference proteome</keyword>
<dbReference type="Proteomes" id="UP001595379">
    <property type="component" value="Unassembled WGS sequence"/>
</dbReference>
<evidence type="ECO:0008006" key="3">
    <source>
        <dbReference type="Google" id="ProtNLM"/>
    </source>
</evidence>
<protein>
    <recommendedName>
        <fullName evidence="3">SRPBCC family protein</fullName>
    </recommendedName>
</protein>
<proteinExistence type="predicted"/>
<evidence type="ECO:0000313" key="2">
    <source>
        <dbReference type="Proteomes" id="UP001595379"/>
    </source>
</evidence>
<name>A0ABV6ZTM2_9PROT</name>
<gene>
    <name evidence="1" type="ORF">ACFOOR_01325</name>
</gene>
<accession>A0ABV6ZTM2</accession>
<dbReference type="EMBL" id="JBHRSV010000001">
    <property type="protein sequence ID" value="MFC2924739.1"/>
    <property type="molecule type" value="Genomic_DNA"/>
</dbReference>
<dbReference type="SUPFAM" id="SSF55961">
    <property type="entry name" value="Bet v1-like"/>
    <property type="match status" value="1"/>
</dbReference>
<reference evidence="2" key="1">
    <citation type="journal article" date="2019" name="Int. J. Syst. Evol. Microbiol.">
        <title>The Global Catalogue of Microorganisms (GCM) 10K type strain sequencing project: providing services to taxonomists for standard genome sequencing and annotation.</title>
        <authorList>
            <consortium name="The Broad Institute Genomics Platform"/>
            <consortium name="The Broad Institute Genome Sequencing Center for Infectious Disease"/>
            <person name="Wu L."/>
            <person name="Ma J."/>
        </authorList>
    </citation>
    <scope>NUCLEOTIDE SEQUENCE [LARGE SCALE GENOMIC DNA]</scope>
    <source>
        <strain evidence="2">KCTC 52487</strain>
    </source>
</reference>
<sequence length="148" mass="17309">MPREIIIERDYALDADSHFARIVRYDELAEAMSGQVRYEGMPEGEVTKGQSVDLKLFLHGWLPMGRWHIDVMDRNDAERRLESREHGWMAKRHDHVLTVTPLPGGGCRHRDHLIVDAGLMTGFYARTARRMYEQRHDQRQKLRGQETA</sequence>
<dbReference type="RefSeq" id="WP_343163550.1">
    <property type="nucleotide sequence ID" value="NZ_JBHRSV010000001.1"/>
</dbReference>
<evidence type="ECO:0000313" key="1">
    <source>
        <dbReference type="EMBL" id="MFC2924739.1"/>
    </source>
</evidence>
<organism evidence="1 2">
    <name type="scientific">Hyphobacterium vulgare</name>
    <dbReference type="NCBI Taxonomy" id="1736751"/>
    <lineage>
        <taxon>Bacteria</taxon>
        <taxon>Pseudomonadati</taxon>
        <taxon>Pseudomonadota</taxon>
        <taxon>Alphaproteobacteria</taxon>
        <taxon>Maricaulales</taxon>
        <taxon>Maricaulaceae</taxon>
        <taxon>Hyphobacterium</taxon>
    </lineage>
</organism>